<dbReference type="EMBL" id="SPVG01000245">
    <property type="protein sequence ID" value="TFW15974.1"/>
    <property type="molecule type" value="Genomic_DNA"/>
</dbReference>
<keyword evidence="2" id="KW-1185">Reference proteome</keyword>
<dbReference type="RefSeq" id="WP_135204260.1">
    <property type="nucleotide sequence ID" value="NZ_SPVG01000245.1"/>
</dbReference>
<reference evidence="1 2" key="1">
    <citation type="submission" date="2019-03" db="EMBL/GenBank/DDBJ databases">
        <title>Draft Genome Sequence of Duganella callidus sp. nov., a Novel Duganella Species Isolated from Cultivated Soil.</title>
        <authorList>
            <person name="Raths R."/>
            <person name="Peta V."/>
            <person name="Bucking H."/>
        </authorList>
    </citation>
    <scope>NUCLEOTIDE SEQUENCE [LARGE SCALE GENOMIC DNA]</scope>
    <source>
        <strain evidence="1 2">DN04</strain>
    </source>
</reference>
<organism evidence="1 2">
    <name type="scientific">Duganella callida</name>
    <dbReference type="NCBI Taxonomy" id="2561932"/>
    <lineage>
        <taxon>Bacteria</taxon>
        <taxon>Pseudomonadati</taxon>
        <taxon>Pseudomonadota</taxon>
        <taxon>Betaproteobacteria</taxon>
        <taxon>Burkholderiales</taxon>
        <taxon>Oxalobacteraceae</taxon>
        <taxon>Telluria group</taxon>
        <taxon>Duganella</taxon>
    </lineage>
</organism>
<name>A0A4Y9S7B8_9BURK</name>
<dbReference type="Proteomes" id="UP000297729">
    <property type="component" value="Unassembled WGS sequence"/>
</dbReference>
<dbReference type="AlphaFoldDB" id="A0A4Y9S7B8"/>
<accession>A0A4Y9S7B8</accession>
<proteinExistence type="predicted"/>
<dbReference type="OrthoDB" id="8760098at2"/>
<protein>
    <submittedName>
        <fullName evidence="1">Uncharacterized protein</fullName>
    </submittedName>
</protein>
<comment type="caution">
    <text evidence="1">The sequence shown here is derived from an EMBL/GenBank/DDBJ whole genome shotgun (WGS) entry which is preliminary data.</text>
</comment>
<gene>
    <name evidence="1" type="ORF">E4L98_25100</name>
</gene>
<evidence type="ECO:0000313" key="2">
    <source>
        <dbReference type="Proteomes" id="UP000297729"/>
    </source>
</evidence>
<sequence>MTITAPVHADVLPEGPSIDDPDNFDEEADLFVADLRPFGIQMNALSDNVYANALATKDLADAAAASASTATDQAGTATTQAGIATTKASIATTKAQEASDSATAAANSATGLIATSTSSVVLGNGSKVFAVATGKQFTAGVVLQMVSVGTPTARMFGTAASYVGTTLTATVTQTEGPAGTYNDWVIAPGGAQGPTGGTAGGSLTGPLNAKKGAAPASSATPDVWNAGGNYVPITQTAAITGLPNAPQAGAARTLKAESTFPVVSSANFFVHGGSTAINPGDELDIVADTVSTFLVTVRRNTGTGNGGSWRNVEILLGSTVWTAKVSGLHRIILVAGCGSGGLAIGSSGARVAASGGSGGGLVIKDFYANAGDAYTLVLGARGAGVTLVMQTGNQTLSGNDAADSTFTGNGVSLVAGGGKKGVGSVATSGNAVAVGAVGGTASGGDFNFSGGPSGTATASAPSVNAVAATGGAVVTWRGTPYSSGTVTTTGTGGGGNQYASGGAGVGGKSGDVIGSDLGQAASGGAGANGPSSNVTTPGLFVGGPGIDTNFSSVVYMAPLRFTGQGTQADISSSLAASSGAGSGAVIGTTASRQTGQTDHFGGTGGLAASNGSSGLTFTSGTANYGGASGGVAFSSNSIVSVTVTSGAGGAAFAIIQAP</sequence>
<evidence type="ECO:0000313" key="1">
    <source>
        <dbReference type="EMBL" id="TFW15974.1"/>
    </source>
</evidence>